<keyword evidence="4 8" id="KW-0812">Transmembrane</keyword>
<dbReference type="GO" id="GO:0012505">
    <property type="term" value="C:endomembrane system"/>
    <property type="evidence" value="ECO:0007669"/>
    <property type="project" value="UniProtKB-SubCell"/>
</dbReference>
<accession>A0A9Q0J5L2</accession>
<feature type="transmembrane region" description="Helical" evidence="8">
    <location>
        <begin position="167"/>
        <end position="187"/>
    </location>
</feature>
<dbReference type="GO" id="GO:0030244">
    <property type="term" value="P:cellulose biosynthetic process"/>
    <property type="evidence" value="ECO:0007669"/>
    <property type="project" value="InterPro"/>
</dbReference>
<comment type="caution">
    <text evidence="9">The sequence shown here is derived from an EMBL/GenBank/DDBJ whole genome shotgun (WGS) entry which is preliminary data.</text>
</comment>
<evidence type="ECO:0000256" key="1">
    <source>
        <dbReference type="ARBA" id="ARBA00004308"/>
    </source>
</evidence>
<dbReference type="OrthoDB" id="72851at2759"/>
<evidence type="ECO:0000313" key="10">
    <source>
        <dbReference type="Proteomes" id="UP001141552"/>
    </source>
</evidence>
<comment type="subcellular location">
    <subcellularLocation>
        <location evidence="1">Endomembrane system</location>
    </subcellularLocation>
</comment>
<sequence>MLIQGTRWSSGFTDIGLSRFSPIICGTQRMSFLQSSCYAQTCFFPLFYCLSLWAFGTIPQLCLLNGIPLYPQVWSPFFFVFLFIFLSDLLKHLYEVLRTGDSVGKLVYEQRLWMMKSVSVHTFGCLDSIMKRLGVREASFLPTNKAKDDEKTKLYQMGKFDFQTPTVFLVPMVSVIILNLTSFAVGMTRIMVAGTWDKMFVQLLLACYILTMNYAIIEGMMLRQDKGRIASPVILLSTLLSTAFLCLGSGLLYLAYA</sequence>
<dbReference type="Proteomes" id="UP001141552">
    <property type="component" value="Unassembled WGS sequence"/>
</dbReference>
<gene>
    <name evidence="9" type="ORF">Tsubulata_044332</name>
</gene>
<keyword evidence="7" id="KW-0961">Cell wall biogenesis/degradation</keyword>
<dbReference type="GO" id="GO:0016020">
    <property type="term" value="C:membrane"/>
    <property type="evidence" value="ECO:0007669"/>
    <property type="project" value="InterPro"/>
</dbReference>
<dbReference type="InterPro" id="IPR005150">
    <property type="entry name" value="Cellulose_synth"/>
</dbReference>
<dbReference type="EMBL" id="JAKUCV010006064">
    <property type="protein sequence ID" value="KAJ4828857.1"/>
    <property type="molecule type" value="Genomic_DNA"/>
</dbReference>
<evidence type="ECO:0000256" key="2">
    <source>
        <dbReference type="ARBA" id="ARBA00022676"/>
    </source>
</evidence>
<evidence type="ECO:0000256" key="8">
    <source>
        <dbReference type="SAM" id="Phobius"/>
    </source>
</evidence>
<protein>
    <submittedName>
        <fullName evidence="9">Uncharacterized protein</fullName>
    </submittedName>
</protein>
<keyword evidence="2" id="KW-0328">Glycosyltransferase</keyword>
<dbReference type="Pfam" id="PF03552">
    <property type="entry name" value="Cellulose_synt"/>
    <property type="match status" value="1"/>
</dbReference>
<feature type="transmembrane region" description="Helical" evidence="8">
    <location>
        <begin position="199"/>
        <end position="217"/>
    </location>
</feature>
<proteinExistence type="predicted"/>
<evidence type="ECO:0000313" key="9">
    <source>
        <dbReference type="EMBL" id="KAJ4828857.1"/>
    </source>
</evidence>
<dbReference type="AlphaFoldDB" id="A0A9Q0J5L2"/>
<reference evidence="9" key="2">
    <citation type="journal article" date="2023" name="Plants (Basel)">
        <title>Annotation of the Turnera subulata (Passifloraceae) Draft Genome Reveals the S-Locus Evolved after the Divergence of Turneroideae from Passifloroideae in a Stepwise Manner.</title>
        <authorList>
            <person name="Henning P.M."/>
            <person name="Roalson E.H."/>
            <person name="Mir W."/>
            <person name="McCubbin A.G."/>
            <person name="Shore J.S."/>
        </authorList>
    </citation>
    <scope>NUCLEOTIDE SEQUENCE</scope>
    <source>
        <strain evidence="9">F60SS</strain>
    </source>
</reference>
<evidence type="ECO:0000256" key="6">
    <source>
        <dbReference type="ARBA" id="ARBA00023136"/>
    </source>
</evidence>
<evidence type="ECO:0000256" key="7">
    <source>
        <dbReference type="ARBA" id="ARBA00023316"/>
    </source>
</evidence>
<evidence type="ECO:0000256" key="3">
    <source>
        <dbReference type="ARBA" id="ARBA00022679"/>
    </source>
</evidence>
<organism evidence="9 10">
    <name type="scientific">Turnera subulata</name>
    <dbReference type="NCBI Taxonomy" id="218843"/>
    <lineage>
        <taxon>Eukaryota</taxon>
        <taxon>Viridiplantae</taxon>
        <taxon>Streptophyta</taxon>
        <taxon>Embryophyta</taxon>
        <taxon>Tracheophyta</taxon>
        <taxon>Spermatophyta</taxon>
        <taxon>Magnoliopsida</taxon>
        <taxon>eudicotyledons</taxon>
        <taxon>Gunneridae</taxon>
        <taxon>Pentapetalae</taxon>
        <taxon>rosids</taxon>
        <taxon>fabids</taxon>
        <taxon>Malpighiales</taxon>
        <taxon>Passifloraceae</taxon>
        <taxon>Turnera</taxon>
    </lineage>
</organism>
<evidence type="ECO:0000256" key="5">
    <source>
        <dbReference type="ARBA" id="ARBA00022989"/>
    </source>
</evidence>
<feature type="transmembrane region" description="Helical" evidence="8">
    <location>
        <begin position="73"/>
        <end position="90"/>
    </location>
</feature>
<keyword evidence="5 8" id="KW-1133">Transmembrane helix</keyword>
<keyword evidence="10" id="KW-1185">Reference proteome</keyword>
<feature type="transmembrane region" description="Helical" evidence="8">
    <location>
        <begin position="229"/>
        <end position="256"/>
    </location>
</feature>
<name>A0A9Q0J5L2_9ROSI</name>
<dbReference type="GO" id="GO:0016760">
    <property type="term" value="F:cellulose synthase (UDP-forming) activity"/>
    <property type="evidence" value="ECO:0007669"/>
    <property type="project" value="InterPro"/>
</dbReference>
<dbReference type="PANTHER" id="PTHR13301">
    <property type="entry name" value="X-BOX TRANSCRIPTION FACTOR-RELATED"/>
    <property type="match status" value="1"/>
</dbReference>
<keyword evidence="6 8" id="KW-0472">Membrane</keyword>
<feature type="transmembrane region" description="Helical" evidence="8">
    <location>
        <begin position="37"/>
        <end position="61"/>
    </location>
</feature>
<dbReference type="GO" id="GO:0071555">
    <property type="term" value="P:cell wall organization"/>
    <property type="evidence" value="ECO:0007669"/>
    <property type="project" value="UniProtKB-KW"/>
</dbReference>
<evidence type="ECO:0000256" key="4">
    <source>
        <dbReference type="ARBA" id="ARBA00022692"/>
    </source>
</evidence>
<reference evidence="9" key="1">
    <citation type="submission" date="2022-02" db="EMBL/GenBank/DDBJ databases">
        <authorList>
            <person name="Henning P.M."/>
            <person name="McCubbin A.G."/>
            <person name="Shore J.S."/>
        </authorList>
    </citation>
    <scope>NUCLEOTIDE SEQUENCE</scope>
    <source>
        <strain evidence="9">F60SS</strain>
        <tissue evidence="9">Leaves</tissue>
    </source>
</reference>
<keyword evidence="3" id="KW-0808">Transferase</keyword>